<name>A0ACC1WZU3_MELAZ</name>
<comment type="caution">
    <text evidence="1">The sequence shown here is derived from an EMBL/GenBank/DDBJ whole genome shotgun (WGS) entry which is preliminary data.</text>
</comment>
<evidence type="ECO:0000313" key="2">
    <source>
        <dbReference type="Proteomes" id="UP001164539"/>
    </source>
</evidence>
<accession>A0ACC1WZU3</accession>
<protein>
    <submittedName>
        <fullName evidence="1">RING-H2 finger protein ATL33-like</fullName>
    </submittedName>
</protein>
<gene>
    <name evidence="1" type="ORF">OWV82_021601</name>
</gene>
<dbReference type="EMBL" id="CM051405">
    <property type="protein sequence ID" value="KAJ4704736.1"/>
    <property type="molecule type" value="Genomic_DNA"/>
</dbReference>
<organism evidence="1 2">
    <name type="scientific">Melia azedarach</name>
    <name type="common">Chinaberry tree</name>
    <dbReference type="NCBI Taxonomy" id="155640"/>
    <lineage>
        <taxon>Eukaryota</taxon>
        <taxon>Viridiplantae</taxon>
        <taxon>Streptophyta</taxon>
        <taxon>Embryophyta</taxon>
        <taxon>Tracheophyta</taxon>
        <taxon>Spermatophyta</taxon>
        <taxon>Magnoliopsida</taxon>
        <taxon>eudicotyledons</taxon>
        <taxon>Gunneridae</taxon>
        <taxon>Pentapetalae</taxon>
        <taxon>rosids</taxon>
        <taxon>malvids</taxon>
        <taxon>Sapindales</taxon>
        <taxon>Meliaceae</taxon>
        <taxon>Melia</taxon>
    </lineage>
</organism>
<dbReference type="Proteomes" id="UP001164539">
    <property type="component" value="Chromosome 12"/>
</dbReference>
<evidence type="ECO:0000313" key="1">
    <source>
        <dbReference type="EMBL" id="KAJ4704736.1"/>
    </source>
</evidence>
<keyword evidence="2" id="KW-1185">Reference proteome</keyword>
<reference evidence="1 2" key="1">
    <citation type="journal article" date="2023" name="Science">
        <title>Complex scaffold remodeling in plant triterpene biosynthesis.</title>
        <authorList>
            <person name="De La Pena R."/>
            <person name="Hodgson H."/>
            <person name="Liu J.C."/>
            <person name="Stephenson M.J."/>
            <person name="Martin A.C."/>
            <person name="Owen C."/>
            <person name="Harkess A."/>
            <person name="Leebens-Mack J."/>
            <person name="Jimenez L.E."/>
            <person name="Osbourn A."/>
            <person name="Sattely E.S."/>
        </authorList>
    </citation>
    <scope>NUCLEOTIDE SEQUENCE [LARGE SCALE GENOMIC DNA]</scope>
    <source>
        <strain evidence="2">cv. JPN11</strain>
        <tissue evidence="1">Leaf</tissue>
    </source>
</reference>
<proteinExistence type="predicted"/>
<sequence length="180" mass="19951">MENAPTIVREPPPFPASPRGVDLSPLEFVLALLAVITIPALIYALFFAVKCPPWPFRRRGEEDYQSSRRQSTDGNSVKTSDTDIASGVKYQKESHVKDIGSECPVCLSVFADGEEVKQLSACKHSFHAPCIDMWLKSHSNCPVCRASVPVKRPNIATARPRDDDLHQGFQDSLLDPPFTE</sequence>